<evidence type="ECO:0000259" key="4">
    <source>
        <dbReference type="PROSITE" id="PS50213"/>
    </source>
</evidence>
<comment type="caution">
    <text evidence="5">The sequence shown here is derived from an EMBL/GenBank/DDBJ whole genome shotgun (WGS) entry which is preliminary data.</text>
</comment>
<dbReference type="SMART" id="SM00554">
    <property type="entry name" value="FAS1"/>
    <property type="match status" value="1"/>
</dbReference>
<proteinExistence type="predicted"/>
<dbReference type="EMBL" id="RJJQ01000020">
    <property type="protein sequence ID" value="RNI19505.1"/>
    <property type="molecule type" value="Genomic_DNA"/>
</dbReference>
<dbReference type="GO" id="GO:0005615">
    <property type="term" value="C:extracellular space"/>
    <property type="evidence" value="ECO:0007669"/>
    <property type="project" value="TreeGrafter"/>
</dbReference>
<dbReference type="GO" id="GO:0031012">
    <property type="term" value="C:extracellular matrix"/>
    <property type="evidence" value="ECO:0007669"/>
    <property type="project" value="TreeGrafter"/>
</dbReference>
<evidence type="ECO:0000313" key="6">
    <source>
        <dbReference type="Proteomes" id="UP000271678"/>
    </source>
</evidence>
<dbReference type="PANTHER" id="PTHR10900">
    <property type="entry name" value="PERIOSTIN-RELATED"/>
    <property type="match status" value="1"/>
</dbReference>
<gene>
    <name evidence="5" type="ORF">EFY87_16875</name>
</gene>
<dbReference type="AlphaFoldDB" id="A0A3M9M2Y7"/>
<accession>A0A3M9M2Y7</accession>
<keyword evidence="6" id="KW-1185">Reference proteome</keyword>
<organism evidence="5 6">
    <name type="scientific">Flexivirga caeni</name>
    <dbReference type="NCBI Taxonomy" id="2294115"/>
    <lineage>
        <taxon>Bacteria</taxon>
        <taxon>Bacillati</taxon>
        <taxon>Actinomycetota</taxon>
        <taxon>Actinomycetes</taxon>
        <taxon>Micrococcales</taxon>
        <taxon>Dermacoccaceae</taxon>
        <taxon>Flexivirga</taxon>
    </lineage>
</organism>
<dbReference type="GO" id="GO:0050839">
    <property type="term" value="F:cell adhesion molecule binding"/>
    <property type="evidence" value="ECO:0007669"/>
    <property type="project" value="TreeGrafter"/>
</dbReference>
<evidence type="ECO:0000256" key="1">
    <source>
        <dbReference type="ARBA" id="ARBA00022729"/>
    </source>
</evidence>
<feature type="domain" description="FAS1" evidence="4">
    <location>
        <begin position="92"/>
        <end position="221"/>
    </location>
</feature>
<dbReference type="GO" id="GO:0007155">
    <property type="term" value="P:cell adhesion"/>
    <property type="evidence" value="ECO:0007669"/>
    <property type="project" value="TreeGrafter"/>
</dbReference>
<dbReference type="PROSITE" id="PS51257">
    <property type="entry name" value="PROKAR_LIPOPROTEIN"/>
    <property type="match status" value="1"/>
</dbReference>
<dbReference type="GO" id="GO:0030198">
    <property type="term" value="P:extracellular matrix organization"/>
    <property type="evidence" value="ECO:0007669"/>
    <property type="project" value="TreeGrafter"/>
</dbReference>
<dbReference type="Gene3D" id="2.30.180.10">
    <property type="entry name" value="FAS1 domain"/>
    <property type="match status" value="1"/>
</dbReference>
<dbReference type="InterPro" id="IPR036378">
    <property type="entry name" value="FAS1_dom_sf"/>
</dbReference>
<dbReference type="OrthoDB" id="9800666at2"/>
<dbReference type="FunFam" id="2.30.180.10:FF:000019">
    <property type="entry name" value="Cell surface lipoprotein"/>
    <property type="match status" value="1"/>
</dbReference>
<dbReference type="InterPro" id="IPR000782">
    <property type="entry name" value="FAS1_domain"/>
</dbReference>
<evidence type="ECO:0000256" key="2">
    <source>
        <dbReference type="SAM" id="MobiDB-lite"/>
    </source>
</evidence>
<dbReference type="PANTHER" id="PTHR10900:SF77">
    <property type="entry name" value="FI19380P1"/>
    <property type="match status" value="1"/>
</dbReference>
<protein>
    <submittedName>
        <fullName evidence="5">Fasciclin domain-containing protein</fullName>
    </submittedName>
</protein>
<feature type="signal peptide" evidence="3">
    <location>
        <begin position="1"/>
        <end position="26"/>
    </location>
</feature>
<dbReference type="SUPFAM" id="SSF82153">
    <property type="entry name" value="FAS1 domain"/>
    <property type="match status" value="1"/>
</dbReference>
<evidence type="ECO:0000313" key="5">
    <source>
        <dbReference type="EMBL" id="RNI19505.1"/>
    </source>
</evidence>
<feature type="chain" id="PRO_5039577008" evidence="3">
    <location>
        <begin position="27"/>
        <end position="224"/>
    </location>
</feature>
<dbReference type="PROSITE" id="PS50213">
    <property type="entry name" value="FAS1"/>
    <property type="match status" value="1"/>
</dbReference>
<dbReference type="Pfam" id="PF02469">
    <property type="entry name" value="Fasciclin"/>
    <property type="match status" value="1"/>
</dbReference>
<dbReference type="Proteomes" id="UP000271678">
    <property type="component" value="Unassembled WGS sequence"/>
</dbReference>
<evidence type="ECO:0000256" key="3">
    <source>
        <dbReference type="SAM" id="SignalP"/>
    </source>
</evidence>
<name>A0A3M9M2Y7_9MICO</name>
<reference evidence="5 6" key="1">
    <citation type="submission" date="2018-11" db="EMBL/GenBank/DDBJ databases">
        <title>Draft genome of Simplicispira Flexivirga sp. BO-16.</title>
        <authorList>
            <person name="Im W.T."/>
        </authorList>
    </citation>
    <scope>NUCLEOTIDE SEQUENCE [LARGE SCALE GENOMIC DNA]</scope>
    <source>
        <strain evidence="5 6">BO-16</strain>
    </source>
</reference>
<sequence length="224" mass="21675">MRSVKARPTLAVVATALLAASLTACGSSGSSGSSASNTTSGGGAATTTSTAMSSGSGMSSSTGATKVAAMPFGPACSTVPKSGKGSFDGMAQDPVATAASNNPALSTLTAAVKKAGLVDTLNSASALTVFAPANSAFAKLPKAQLDAVLANKSKLTALLTGHVVKGRLSAAQLAGSHQSLGGTTITVTGSGEKFMVDGTANVVCGNVQTANATVYIIDSVLMAK</sequence>
<keyword evidence="1 3" id="KW-0732">Signal</keyword>
<feature type="region of interest" description="Disordered" evidence="2">
    <location>
        <begin position="27"/>
        <end position="60"/>
    </location>
</feature>
<dbReference type="InterPro" id="IPR050904">
    <property type="entry name" value="Adhesion/Biosynth-related"/>
</dbReference>